<sequence length="457" mass="51158">MSVTVVICGLVRRPDLFRPILKSLGEYRRQGLVNDIYYSTWIGEIDLYEGLRRDLADIGAILIEAPQPTGYAGPGHVYLQTATFRRALERLHPDQVVLRIRPDIVFPHRVNLDGLLTYLAEAVPAPADPLGGLSGRIFTGAFNSIHPFWLEDRYMGGKVSDLLMLATTSIDYDHFAHRGAAIAEVRWYARPFVDRYRSARDMLRVNWAARQGQGPGSRGEIFGQLFERNADLQRMLATYHYILGRSCLIGVPPDVLKPDDYANSPEPRPADDKVLPWIIDNHRHRPAYAERLAELERDPSHLQDGLVDQEQLERDLLTVGSVLWPEPRVTHAAPTERPAPPTERAYLEGLDFGIASHASTAMARGGVWVSVGWRNRNALMASKEAFPRVAFTWLRKGSSELSSDWMDIGAVDRPAGEVDLLVPVPAKPGSYELRARIVIETVGWAAQEVAIPINVVR</sequence>
<organism evidence="1">
    <name type="scientific">Caulobacter sp. 602-2</name>
    <dbReference type="NCBI Taxonomy" id="2710887"/>
    <lineage>
        <taxon>Bacteria</taxon>
        <taxon>Pseudomonadati</taxon>
        <taxon>Pseudomonadota</taxon>
        <taxon>Alphaproteobacteria</taxon>
        <taxon>Caulobacterales</taxon>
        <taxon>Caulobacteraceae</taxon>
        <taxon>Caulobacter</taxon>
    </lineage>
</organism>
<proteinExistence type="predicted"/>
<dbReference type="RefSeq" id="WP_165258819.1">
    <property type="nucleotide sequence ID" value="NZ_JAAKGT010000004.1"/>
</dbReference>
<evidence type="ECO:0000313" key="1">
    <source>
        <dbReference type="EMBL" id="NGM50249.1"/>
    </source>
</evidence>
<dbReference type="EMBL" id="JAAKGT010000004">
    <property type="protein sequence ID" value="NGM50249.1"/>
    <property type="molecule type" value="Genomic_DNA"/>
</dbReference>
<name>A0A6G4QXS1_9CAUL</name>
<dbReference type="AlphaFoldDB" id="A0A6G4QXS1"/>
<reference evidence="1" key="1">
    <citation type="submission" date="2020-02" db="EMBL/GenBank/DDBJ databases">
        <authorList>
            <person name="Gao J."/>
            <person name="Sun J."/>
        </authorList>
    </citation>
    <scope>NUCLEOTIDE SEQUENCE</scope>
    <source>
        <strain evidence="1">602-2</strain>
    </source>
</reference>
<protein>
    <submittedName>
        <fullName evidence="1">Uncharacterized protein</fullName>
    </submittedName>
</protein>
<gene>
    <name evidence="1" type="ORF">G5B46_11575</name>
</gene>
<accession>A0A6G4QXS1</accession>
<comment type="caution">
    <text evidence="1">The sequence shown here is derived from an EMBL/GenBank/DDBJ whole genome shotgun (WGS) entry which is preliminary data.</text>
</comment>